<evidence type="ECO:0008006" key="9">
    <source>
        <dbReference type="Google" id="ProtNLM"/>
    </source>
</evidence>
<dbReference type="GO" id="GO:0009986">
    <property type="term" value="C:cell surface"/>
    <property type="evidence" value="ECO:0007669"/>
    <property type="project" value="TreeGrafter"/>
</dbReference>
<keyword evidence="8" id="KW-1185">Reference proteome</keyword>
<evidence type="ECO:0000313" key="7">
    <source>
        <dbReference type="EMBL" id="KAG9329599.1"/>
    </source>
</evidence>
<evidence type="ECO:0000256" key="2">
    <source>
        <dbReference type="ARBA" id="ARBA00010532"/>
    </source>
</evidence>
<dbReference type="GO" id="GO:0005901">
    <property type="term" value="C:caveola"/>
    <property type="evidence" value="ECO:0007669"/>
    <property type="project" value="TreeGrafter"/>
</dbReference>
<dbReference type="AlphaFoldDB" id="A0A8T2MMF5"/>
<dbReference type="PANTHER" id="PTHR11923">
    <property type="entry name" value="SCAVENGER RECEPTOR CLASS B TYPE-1 SR-B1"/>
    <property type="match status" value="1"/>
</dbReference>
<gene>
    <name evidence="7" type="ORF">JZ751_003511</name>
</gene>
<dbReference type="GO" id="GO:0042953">
    <property type="term" value="P:lipoprotein transport"/>
    <property type="evidence" value="ECO:0007669"/>
    <property type="project" value="TreeGrafter"/>
</dbReference>
<dbReference type="InterPro" id="IPR002159">
    <property type="entry name" value="CD36_fam"/>
</dbReference>
<dbReference type="GO" id="GO:0030169">
    <property type="term" value="F:low-density lipoprotein particle binding"/>
    <property type="evidence" value="ECO:0007669"/>
    <property type="project" value="TreeGrafter"/>
</dbReference>
<sequence length="283" mass="31522">MPKENITAYSNNTISFLLPAGAIFEPTMSVGSEDDNITFLNLGVAYNDTYDGPYNVFTGKDDITKVAVIDRWNGERFFFRYNTDASSFPPFLDKKPLYFYSSDICRSVSAEYTGSMILKGIELYRFALNSLTLAAPTVNPDNQCYCTDPVITRNCTSAGVLDISSCRGGLPIYISLPHFLYGSPYLTQEVIGLNPIEEEHFTFLDIEPVRTFSSSCLPQVLRNVKDYTIFPLLWLNETAALDDATADMFKAELTSRVQMLETVQVTLMSLGSVMFVLCSLAAC</sequence>
<dbReference type="PRINTS" id="PR01609">
    <property type="entry name" value="CD36FAMILY"/>
</dbReference>
<comment type="similarity">
    <text evidence="2">Belongs to the CD36 family.</text>
</comment>
<dbReference type="Pfam" id="PF01130">
    <property type="entry name" value="CD36"/>
    <property type="match status" value="1"/>
</dbReference>
<dbReference type="GO" id="GO:0005044">
    <property type="term" value="F:scavenger receptor activity"/>
    <property type="evidence" value="ECO:0007669"/>
    <property type="project" value="TreeGrafter"/>
</dbReference>
<protein>
    <recommendedName>
        <fullName evidence="9">PAS-4</fullName>
    </recommendedName>
</protein>
<dbReference type="GO" id="GO:0005737">
    <property type="term" value="C:cytoplasm"/>
    <property type="evidence" value="ECO:0007669"/>
    <property type="project" value="TreeGrafter"/>
</dbReference>
<comment type="subcellular location">
    <subcellularLocation>
        <location evidence="1">Membrane</location>
    </subcellularLocation>
</comment>
<dbReference type="OrthoDB" id="195015at2759"/>
<keyword evidence="5" id="KW-0472">Membrane</keyword>
<evidence type="ECO:0000313" key="8">
    <source>
        <dbReference type="Proteomes" id="UP000824540"/>
    </source>
</evidence>
<reference evidence="7" key="1">
    <citation type="thesis" date="2021" institute="BYU ScholarsArchive" country="Provo, UT, USA">
        <title>Applications of and Algorithms for Genome Assembly and Genomic Analyses with an Emphasis on Marine Teleosts.</title>
        <authorList>
            <person name="Pickett B.D."/>
        </authorList>
    </citation>
    <scope>NUCLEOTIDE SEQUENCE</scope>
    <source>
        <strain evidence="7">HI-2016</strain>
    </source>
</reference>
<dbReference type="GO" id="GO:0005041">
    <property type="term" value="F:low-density lipoprotein particle receptor activity"/>
    <property type="evidence" value="ECO:0007669"/>
    <property type="project" value="TreeGrafter"/>
</dbReference>
<dbReference type="Proteomes" id="UP000824540">
    <property type="component" value="Unassembled WGS sequence"/>
</dbReference>
<organism evidence="7 8">
    <name type="scientific">Albula glossodonta</name>
    <name type="common">roundjaw bonefish</name>
    <dbReference type="NCBI Taxonomy" id="121402"/>
    <lineage>
        <taxon>Eukaryota</taxon>
        <taxon>Metazoa</taxon>
        <taxon>Chordata</taxon>
        <taxon>Craniata</taxon>
        <taxon>Vertebrata</taxon>
        <taxon>Euteleostomi</taxon>
        <taxon>Actinopterygii</taxon>
        <taxon>Neopterygii</taxon>
        <taxon>Teleostei</taxon>
        <taxon>Albuliformes</taxon>
        <taxon>Albulidae</taxon>
        <taxon>Albula</taxon>
    </lineage>
</organism>
<comment type="caution">
    <text evidence="7">The sequence shown here is derived from an EMBL/GenBank/DDBJ whole genome shotgun (WGS) entry which is preliminary data.</text>
</comment>
<dbReference type="PANTHER" id="PTHR11923:SF12">
    <property type="entry name" value="PLATELET GLYCOPROTEIN 4"/>
    <property type="match status" value="1"/>
</dbReference>
<evidence type="ECO:0000256" key="5">
    <source>
        <dbReference type="ARBA" id="ARBA00023136"/>
    </source>
</evidence>
<evidence type="ECO:0000256" key="1">
    <source>
        <dbReference type="ARBA" id="ARBA00004370"/>
    </source>
</evidence>
<keyword evidence="6" id="KW-0325">Glycoprotein</keyword>
<dbReference type="EMBL" id="JAFBMS010001059">
    <property type="protein sequence ID" value="KAG9329599.1"/>
    <property type="molecule type" value="Genomic_DNA"/>
</dbReference>
<dbReference type="GO" id="GO:0034383">
    <property type="term" value="P:low-density lipoprotein particle clearance"/>
    <property type="evidence" value="ECO:0007669"/>
    <property type="project" value="TreeGrafter"/>
</dbReference>
<evidence type="ECO:0000256" key="4">
    <source>
        <dbReference type="ARBA" id="ARBA00022989"/>
    </source>
</evidence>
<keyword evidence="3" id="KW-0812">Transmembrane</keyword>
<feature type="non-terminal residue" evidence="7">
    <location>
        <position position="1"/>
    </location>
</feature>
<keyword evidence="4" id="KW-1133">Transmembrane helix</keyword>
<dbReference type="GO" id="GO:0006898">
    <property type="term" value="P:receptor-mediated endocytosis"/>
    <property type="evidence" value="ECO:0007669"/>
    <property type="project" value="TreeGrafter"/>
</dbReference>
<proteinExistence type="inferred from homology"/>
<evidence type="ECO:0000256" key="3">
    <source>
        <dbReference type="ARBA" id="ARBA00022692"/>
    </source>
</evidence>
<dbReference type="GO" id="GO:0150094">
    <property type="term" value="P:amyloid-beta clearance by cellular catabolic process"/>
    <property type="evidence" value="ECO:0007669"/>
    <property type="project" value="TreeGrafter"/>
</dbReference>
<evidence type="ECO:0000256" key="6">
    <source>
        <dbReference type="ARBA" id="ARBA00023180"/>
    </source>
</evidence>
<dbReference type="GO" id="GO:0019915">
    <property type="term" value="P:lipid storage"/>
    <property type="evidence" value="ECO:0007669"/>
    <property type="project" value="TreeGrafter"/>
</dbReference>
<dbReference type="GO" id="GO:0044539">
    <property type="term" value="P:long-chain fatty acid import into cell"/>
    <property type="evidence" value="ECO:0007669"/>
    <property type="project" value="TreeGrafter"/>
</dbReference>
<name>A0A8T2MMF5_9TELE</name>
<accession>A0A8T2MMF5</accession>